<evidence type="ECO:0000313" key="3">
    <source>
        <dbReference type="EMBL" id="RAO35878.1"/>
    </source>
</evidence>
<comment type="caution">
    <text evidence="3">The sequence shown here is derived from an EMBL/GenBank/DDBJ whole genome shotgun (WGS) entry which is preliminary data.</text>
</comment>
<evidence type="ECO:0000256" key="1">
    <source>
        <dbReference type="SAM" id="MobiDB-lite"/>
    </source>
</evidence>
<evidence type="ECO:0000256" key="2">
    <source>
        <dbReference type="SAM" id="Phobius"/>
    </source>
</evidence>
<feature type="compositionally biased region" description="Gly residues" evidence="1">
    <location>
        <begin position="129"/>
        <end position="156"/>
    </location>
</feature>
<feature type="transmembrane region" description="Helical" evidence="2">
    <location>
        <begin position="34"/>
        <end position="52"/>
    </location>
</feature>
<feature type="transmembrane region" description="Helical" evidence="2">
    <location>
        <begin position="7"/>
        <end position="28"/>
    </location>
</feature>
<evidence type="ECO:0000313" key="4">
    <source>
        <dbReference type="Proteomes" id="UP000249419"/>
    </source>
</evidence>
<protein>
    <submittedName>
        <fullName evidence="3">5'-nucleotidase</fullName>
    </submittedName>
</protein>
<accession>A0A328NXR3</accession>
<feature type="region of interest" description="Disordered" evidence="1">
    <location>
        <begin position="57"/>
        <end position="156"/>
    </location>
</feature>
<name>A0A328NXR3_9ACTN</name>
<dbReference type="Proteomes" id="UP000249419">
    <property type="component" value="Unassembled WGS sequence"/>
</dbReference>
<keyword evidence="2" id="KW-1133">Transmembrane helix</keyword>
<keyword evidence="2" id="KW-0812">Transmembrane</keyword>
<dbReference type="EMBL" id="PYAG01000009">
    <property type="protein sequence ID" value="RAO35878.1"/>
    <property type="molecule type" value="Genomic_DNA"/>
</dbReference>
<organism evidence="3 4">
    <name type="scientific">Micromonospora saelicesensis</name>
    <dbReference type="NCBI Taxonomy" id="285676"/>
    <lineage>
        <taxon>Bacteria</taxon>
        <taxon>Bacillati</taxon>
        <taxon>Actinomycetota</taxon>
        <taxon>Actinomycetes</taxon>
        <taxon>Micromonosporales</taxon>
        <taxon>Micromonosporaceae</taxon>
        <taxon>Micromonospora</taxon>
    </lineage>
</organism>
<reference evidence="3 4" key="1">
    <citation type="submission" date="2018-03" db="EMBL/GenBank/DDBJ databases">
        <title>Defining the species Micromonospora saelicesensis and Micromonospora noduli under the framework of genomics.</title>
        <authorList>
            <person name="Riesco R."/>
            <person name="Trujillo M.E."/>
        </authorList>
    </citation>
    <scope>NUCLEOTIDE SEQUENCE [LARGE SCALE GENOMIC DNA]</scope>
    <source>
        <strain evidence="3 4">PSN13</strain>
    </source>
</reference>
<feature type="compositionally biased region" description="Basic and acidic residues" evidence="1">
    <location>
        <begin position="95"/>
        <end position="104"/>
    </location>
</feature>
<dbReference type="RefSeq" id="WP_112675889.1">
    <property type="nucleotide sequence ID" value="NZ_PYAG01000009.1"/>
</dbReference>
<sequence length="156" mass="14872">MNGRRVAVAATMIFVGVVGLVIGAVALASGNLPMVGLVALGALVAVLGGGLLRDASRAARLSGQDGRRRRPDPDGGGYGFYPMPAGDAGSGHVGRQRDGDHDSSDGAEPAGGSGDSGGGWSGWGWSSGDSGGGWSGDDSGGGWSGGGDSGGGGGSS</sequence>
<feature type="compositionally biased region" description="Gly residues" evidence="1">
    <location>
        <begin position="109"/>
        <end position="122"/>
    </location>
</feature>
<keyword evidence="2" id="KW-0472">Membrane</keyword>
<dbReference type="AlphaFoldDB" id="A0A328NXR3"/>
<gene>
    <name evidence="3" type="ORF">PSN13_02301</name>
</gene>
<proteinExistence type="predicted"/>